<evidence type="ECO:0000256" key="1">
    <source>
        <dbReference type="SAM" id="Phobius"/>
    </source>
</evidence>
<sequence>MKEESKLKCKRIGKKIMVLTILIGLSPIIIVVGSVALVYNAIVTPIQVILNNKLLKQYNSARKNKFLVTNQLPKQNEDNYQQRIEQLMCVFKPVKSLDLYFSINNGNIEILNKDLDCLYQQPIKFKFSPGQVESYCYSLEQKQIFKAKINEITYQVPQHINLCICREILYFSVLDLVFTISDNFDIELVLQIPDYGRNKTGEQIQVFKGNQLMSLQNKLYISNNTQQLYEITKNNKLRCLSRQNKEFFYPHFCDQVYAVNQYCVYKYTNDLQHQRIFEIQNFNIVFSLGGTLVLTSNEQHTDDNQNCFYILNMLDAKVVTTRQNEINLSKAVLPYQLELGPTGIQLKEEILIKLFGADFPVRMYNYYWNYLNAQLGTKLQNKFYKFLFDSKTDILVSQKFSSINRSFNQLKNNISQQTLQITNQLNGVAQKCNEFVNKINYAFDEQSIQ</sequence>
<organism evidence="2">
    <name type="scientific">Hexamita inflata</name>
    <dbReference type="NCBI Taxonomy" id="28002"/>
    <lineage>
        <taxon>Eukaryota</taxon>
        <taxon>Metamonada</taxon>
        <taxon>Diplomonadida</taxon>
        <taxon>Hexamitidae</taxon>
        <taxon>Hexamitinae</taxon>
        <taxon>Hexamita</taxon>
    </lineage>
</organism>
<dbReference type="EMBL" id="CATOUU010000916">
    <property type="protein sequence ID" value="CAI9959222.1"/>
    <property type="molecule type" value="Genomic_DNA"/>
</dbReference>
<protein>
    <recommendedName>
        <fullName evidence="5">Transmembrane protein</fullName>
    </recommendedName>
</protein>
<reference evidence="3 4" key="2">
    <citation type="submission" date="2024-07" db="EMBL/GenBank/DDBJ databases">
        <authorList>
            <person name="Akdeniz Z."/>
        </authorList>
    </citation>
    <scope>NUCLEOTIDE SEQUENCE [LARGE SCALE GENOMIC DNA]</scope>
</reference>
<keyword evidence="1" id="KW-0812">Transmembrane</keyword>
<feature type="transmembrane region" description="Helical" evidence="1">
    <location>
        <begin position="16"/>
        <end position="39"/>
    </location>
</feature>
<dbReference type="EMBL" id="CAXDID020000112">
    <property type="protein sequence ID" value="CAL6029810.1"/>
    <property type="molecule type" value="Genomic_DNA"/>
</dbReference>
<gene>
    <name evidence="3" type="ORF">HINF_LOCUS32687</name>
    <name evidence="2" type="ORF">HINF_LOCUS46867</name>
</gene>
<evidence type="ECO:0000313" key="3">
    <source>
        <dbReference type="EMBL" id="CAL6029810.1"/>
    </source>
</evidence>
<evidence type="ECO:0000313" key="2">
    <source>
        <dbReference type="EMBL" id="CAI9959222.1"/>
    </source>
</evidence>
<dbReference type="Proteomes" id="UP001642409">
    <property type="component" value="Unassembled WGS sequence"/>
</dbReference>
<dbReference type="AlphaFoldDB" id="A0AA86QRD8"/>
<proteinExistence type="predicted"/>
<accession>A0AA86QRD8</accession>
<comment type="caution">
    <text evidence="2">The sequence shown here is derived from an EMBL/GenBank/DDBJ whole genome shotgun (WGS) entry which is preliminary data.</text>
</comment>
<keyword evidence="4" id="KW-1185">Reference proteome</keyword>
<evidence type="ECO:0000313" key="4">
    <source>
        <dbReference type="Proteomes" id="UP001642409"/>
    </source>
</evidence>
<keyword evidence="1" id="KW-1133">Transmembrane helix</keyword>
<keyword evidence="1" id="KW-0472">Membrane</keyword>
<evidence type="ECO:0008006" key="5">
    <source>
        <dbReference type="Google" id="ProtNLM"/>
    </source>
</evidence>
<reference evidence="2" key="1">
    <citation type="submission" date="2023-06" db="EMBL/GenBank/DDBJ databases">
        <authorList>
            <person name="Kurt Z."/>
        </authorList>
    </citation>
    <scope>NUCLEOTIDE SEQUENCE</scope>
</reference>
<name>A0AA86QRD8_9EUKA</name>